<accession>A0A448X8X6</accession>
<evidence type="ECO:0000256" key="1">
    <source>
        <dbReference type="SAM" id="MobiDB-lite"/>
    </source>
</evidence>
<feature type="non-terminal residue" evidence="2">
    <location>
        <position position="1"/>
    </location>
</feature>
<protein>
    <submittedName>
        <fullName evidence="2">Uncharacterized protein</fullName>
    </submittedName>
</protein>
<dbReference type="AlphaFoldDB" id="A0A448X8X6"/>
<feature type="region of interest" description="Disordered" evidence="1">
    <location>
        <begin position="1"/>
        <end position="22"/>
    </location>
</feature>
<gene>
    <name evidence="2" type="ORF">PXEA_LOCUS24588</name>
</gene>
<sequence length="178" mass="18715">MHSCPRCRSEKSATDGQADSQHSLASAEAILDGKHYSSPVIRRTPLDSRMPYDLLCASPAQSTTTGLITTASPVPLSDLKLSDFRIPASLPAHFSTKSFSTDACGGSVPVPRKALIPLLALHSLDNTSHDPLNDSGRGDDTGSLDGLCEGPSMEKPVSGTPMPLPHCEAFSGSMSDRP</sequence>
<reference evidence="2" key="1">
    <citation type="submission" date="2018-11" db="EMBL/GenBank/DDBJ databases">
        <authorList>
            <consortium name="Pathogen Informatics"/>
        </authorList>
    </citation>
    <scope>NUCLEOTIDE SEQUENCE</scope>
</reference>
<dbReference type="EMBL" id="CAAALY010119200">
    <property type="protein sequence ID" value="VEL31148.1"/>
    <property type="molecule type" value="Genomic_DNA"/>
</dbReference>
<organism evidence="2 3">
    <name type="scientific">Protopolystoma xenopodis</name>
    <dbReference type="NCBI Taxonomy" id="117903"/>
    <lineage>
        <taxon>Eukaryota</taxon>
        <taxon>Metazoa</taxon>
        <taxon>Spiralia</taxon>
        <taxon>Lophotrochozoa</taxon>
        <taxon>Platyhelminthes</taxon>
        <taxon>Monogenea</taxon>
        <taxon>Polyopisthocotylea</taxon>
        <taxon>Polystomatidea</taxon>
        <taxon>Polystomatidae</taxon>
        <taxon>Protopolystoma</taxon>
    </lineage>
</organism>
<feature type="region of interest" description="Disordered" evidence="1">
    <location>
        <begin position="127"/>
        <end position="178"/>
    </location>
</feature>
<evidence type="ECO:0000313" key="3">
    <source>
        <dbReference type="Proteomes" id="UP000784294"/>
    </source>
</evidence>
<name>A0A448X8X6_9PLAT</name>
<feature type="compositionally biased region" description="Basic and acidic residues" evidence="1">
    <location>
        <begin position="127"/>
        <end position="140"/>
    </location>
</feature>
<proteinExistence type="predicted"/>
<dbReference type="Proteomes" id="UP000784294">
    <property type="component" value="Unassembled WGS sequence"/>
</dbReference>
<comment type="caution">
    <text evidence="2">The sequence shown here is derived from an EMBL/GenBank/DDBJ whole genome shotgun (WGS) entry which is preliminary data.</text>
</comment>
<keyword evidence="3" id="KW-1185">Reference proteome</keyword>
<evidence type="ECO:0000313" key="2">
    <source>
        <dbReference type="EMBL" id="VEL31148.1"/>
    </source>
</evidence>